<dbReference type="GeneID" id="89685722"/>
<keyword evidence="2" id="KW-1185">Reference proteome</keyword>
<gene>
    <name evidence="1" type="ORF">KIF53_15625</name>
</gene>
<reference evidence="1 2" key="1">
    <citation type="submission" date="2021-05" db="EMBL/GenBank/DDBJ databases">
        <title>Draft Whole Genome Sequencing Of Biosensor Chromobacterium violaceum Strain CV026 Reveals A Regulatory RNA In Chromobacterium violaceum Phenotype Regulatory Network.</title>
        <authorList>
            <person name="Hong K.W."/>
            <person name="Chan K.G."/>
            <person name="Chang C.-Y."/>
        </authorList>
    </citation>
    <scope>NUCLEOTIDE SEQUENCE [LARGE SCALE GENOMIC DNA]</scope>
    <source>
        <strain evidence="1 2">ATCC 31532</strain>
    </source>
</reference>
<dbReference type="Proteomes" id="UP000711178">
    <property type="component" value="Unassembled WGS sequence"/>
</dbReference>
<accession>A0ABS7FID1</accession>
<comment type="caution">
    <text evidence="1">The sequence shown here is derived from an EMBL/GenBank/DDBJ whole genome shotgun (WGS) entry which is preliminary data.</text>
</comment>
<sequence length="244" mass="26327">MTTQPLTQLADAARAVIAADRAGELTDDMINALELALNAPATEQSGEAVAWICPVDLDALVNGRTGAATVQRENSPYPAPRIALCTRPLPAPAVPDEWRDVLLGNFDALEAAADSIDALGMNSHAEGIRAVAHALKQLAAAPQPAQKLPSVIEEIAAERRRQIEVEGWTPEHDDQHRDYTLAGAAGCYAMHTLAFPAGDPPPSWPWDKAWWKPSQDKRRNWIKAAALLVAAIEREDRASRKGGE</sequence>
<dbReference type="EMBL" id="JAHDTB010000014">
    <property type="protein sequence ID" value="MBW8289063.1"/>
    <property type="molecule type" value="Genomic_DNA"/>
</dbReference>
<dbReference type="RefSeq" id="WP_052257964.1">
    <property type="nucleotide sequence ID" value="NZ_CP142381.1"/>
</dbReference>
<organism evidence="1 2">
    <name type="scientific">Chromobacterium subtsugae</name>
    <dbReference type="NCBI Taxonomy" id="251747"/>
    <lineage>
        <taxon>Bacteria</taxon>
        <taxon>Pseudomonadati</taxon>
        <taxon>Pseudomonadota</taxon>
        <taxon>Betaproteobacteria</taxon>
        <taxon>Neisseriales</taxon>
        <taxon>Chromobacteriaceae</taxon>
        <taxon>Chromobacterium</taxon>
    </lineage>
</organism>
<evidence type="ECO:0000313" key="1">
    <source>
        <dbReference type="EMBL" id="MBW8289063.1"/>
    </source>
</evidence>
<protein>
    <submittedName>
        <fullName evidence="1">Uncharacterized protein</fullName>
    </submittedName>
</protein>
<proteinExistence type="predicted"/>
<name>A0ABS7FID1_9NEIS</name>
<evidence type="ECO:0000313" key="2">
    <source>
        <dbReference type="Proteomes" id="UP000711178"/>
    </source>
</evidence>